<keyword evidence="4" id="KW-1185">Reference proteome</keyword>
<reference evidence="3 4" key="1">
    <citation type="submission" date="2017-06" db="EMBL/GenBank/DDBJ databases">
        <authorList>
            <person name="Kim H.J."/>
            <person name="Triplett B.A."/>
        </authorList>
    </citation>
    <scope>NUCLEOTIDE SEQUENCE [LARGE SCALE GENOMIC DNA]</scope>
    <source>
        <strain evidence="3 4">DSM 25597</strain>
    </source>
</reference>
<dbReference type="AlphaFoldDB" id="A0A238WFE4"/>
<proteinExistence type="predicted"/>
<dbReference type="RefSeq" id="WP_179218086.1">
    <property type="nucleotide sequence ID" value="NZ_BMEP01000003.1"/>
</dbReference>
<evidence type="ECO:0000259" key="2">
    <source>
        <dbReference type="Pfam" id="PF13648"/>
    </source>
</evidence>
<feature type="signal peptide" evidence="1">
    <location>
        <begin position="1"/>
        <end position="22"/>
    </location>
</feature>
<evidence type="ECO:0000313" key="3">
    <source>
        <dbReference type="EMBL" id="SNR45302.1"/>
    </source>
</evidence>
<organism evidence="3 4">
    <name type="scientific">Dokdonia pacifica</name>
    <dbReference type="NCBI Taxonomy" id="1627892"/>
    <lineage>
        <taxon>Bacteria</taxon>
        <taxon>Pseudomonadati</taxon>
        <taxon>Bacteroidota</taxon>
        <taxon>Flavobacteriia</taxon>
        <taxon>Flavobacteriales</taxon>
        <taxon>Flavobacteriaceae</taxon>
        <taxon>Dokdonia</taxon>
    </lineage>
</organism>
<dbReference type="Proteomes" id="UP000198379">
    <property type="component" value="Unassembled WGS sequence"/>
</dbReference>
<evidence type="ECO:0000256" key="1">
    <source>
        <dbReference type="SAM" id="SignalP"/>
    </source>
</evidence>
<accession>A0A238WFE4</accession>
<evidence type="ECO:0000313" key="4">
    <source>
        <dbReference type="Proteomes" id="UP000198379"/>
    </source>
</evidence>
<gene>
    <name evidence="3" type="ORF">SAMN06265376_1011027</name>
</gene>
<dbReference type="PROSITE" id="PS51257">
    <property type="entry name" value="PROKAR_LIPOPROTEIN"/>
    <property type="match status" value="1"/>
</dbReference>
<keyword evidence="1" id="KW-0732">Signal</keyword>
<dbReference type="Pfam" id="PF13648">
    <property type="entry name" value="Lipocalin_4"/>
    <property type="match status" value="1"/>
</dbReference>
<sequence>MNRIGKLCIALLVITSFVGCSSDDDSNNDTSASLVGTWTVTSLEYEGATSFELLGEPINTSFDGVGQNLDLEIEFTESPNEYRSSGSYDVVVNFDVNGMTETETSSVDNFEGEGTWERNGNILSVDGSIVDVDIDFPLTEDMTMNDVTILELTETTLRLGQDVSEEVTQEGITVSVNLTSEIVLTRQ</sequence>
<name>A0A238WFE4_9FLAO</name>
<feature type="domain" description="Lipocalin-like" evidence="2">
    <location>
        <begin position="34"/>
        <end position="159"/>
    </location>
</feature>
<dbReference type="InterPro" id="IPR024311">
    <property type="entry name" value="Lipocalin-like"/>
</dbReference>
<dbReference type="EMBL" id="FZNY01000001">
    <property type="protein sequence ID" value="SNR45302.1"/>
    <property type="molecule type" value="Genomic_DNA"/>
</dbReference>
<feature type="chain" id="PRO_5013394177" evidence="1">
    <location>
        <begin position="23"/>
        <end position="187"/>
    </location>
</feature>
<protein>
    <submittedName>
        <fullName evidence="3">Lipocalin-like domain-containing protein</fullName>
    </submittedName>
</protein>